<gene>
    <name evidence="6" type="ORF">DQL93_02930</name>
</gene>
<dbReference type="EMBL" id="CP031023">
    <property type="protein sequence ID" value="AZA15639.1"/>
    <property type="molecule type" value="Genomic_DNA"/>
</dbReference>
<dbReference type="PANTHER" id="PTHR30126">
    <property type="entry name" value="HTH-TYPE TRANSCRIPTIONAL REGULATOR"/>
    <property type="match status" value="1"/>
</dbReference>
<dbReference type="Pfam" id="PF03466">
    <property type="entry name" value="LysR_substrate"/>
    <property type="match status" value="1"/>
</dbReference>
<keyword evidence="2" id="KW-0805">Transcription regulation</keyword>
<dbReference type="Gene3D" id="1.10.10.10">
    <property type="entry name" value="Winged helix-like DNA-binding domain superfamily/Winged helix DNA-binding domain"/>
    <property type="match status" value="1"/>
</dbReference>
<feature type="domain" description="HTH lysR-type" evidence="5">
    <location>
        <begin position="1"/>
        <end position="58"/>
    </location>
</feature>
<dbReference type="InterPro" id="IPR036388">
    <property type="entry name" value="WH-like_DNA-bd_sf"/>
</dbReference>
<dbReference type="RefSeq" id="WP_035172440.1">
    <property type="nucleotide sequence ID" value="NZ_CP046131.1"/>
</dbReference>
<keyword evidence="4" id="KW-0804">Transcription</keyword>
<dbReference type="InterPro" id="IPR005119">
    <property type="entry name" value="LysR_subst-bd"/>
</dbReference>
<keyword evidence="3" id="KW-0238">DNA-binding</keyword>
<dbReference type="PROSITE" id="PS50931">
    <property type="entry name" value="HTH_LYSR"/>
    <property type="match status" value="1"/>
</dbReference>
<reference evidence="6" key="1">
    <citation type="submission" date="2018-07" db="EMBL/GenBank/DDBJ databases">
        <authorList>
            <person name="Somerville V."/>
        </authorList>
    </citation>
    <scope>NUCLEOTIDE SEQUENCE</scope>
    <source>
        <strain evidence="6">NWC_2_2</strain>
    </source>
</reference>
<dbReference type="PRINTS" id="PR00039">
    <property type="entry name" value="HTHLYSR"/>
</dbReference>
<name>A0A381KZ02_LACDL</name>
<dbReference type="Pfam" id="PF00126">
    <property type="entry name" value="HTH_1"/>
    <property type="match status" value="1"/>
</dbReference>
<dbReference type="InterPro" id="IPR036390">
    <property type="entry name" value="WH_DNA-bd_sf"/>
</dbReference>
<dbReference type="InterPro" id="IPR000847">
    <property type="entry name" value="LysR_HTH_N"/>
</dbReference>
<sequence length="291" mass="33272">MLDFRVKTFLTVCETMNFTRAADRLHVTQPAVSQHIRYLEKEYQVKLFSYQGKKLTLTAAGEKLRQAMRQMQSDERLLKAEIKQADLPPVRFGVTMTTGEYALARPLSRFLKDHPQTNVEVVYGNTQFLTKKLDEGDLDFALIEGDPARGYASLRYQSEDFIAVCSPDLSFAKEPDQIADLFDQRLLVREPGSGTRKILEDSLGAQGQELSDFKQYVQVGNMQMITQLLLANCGVSFLYQPAVSDLLKAGKLRKLSLRDFQIRHDFTFIWEKNSLYADRHQQICAELKASR</sequence>
<dbReference type="GO" id="GO:0000976">
    <property type="term" value="F:transcription cis-regulatory region binding"/>
    <property type="evidence" value="ECO:0007669"/>
    <property type="project" value="TreeGrafter"/>
</dbReference>
<dbReference type="GO" id="GO:0003700">
    <property type="term" value="F:DNA-binding transcription factor activity"/>
    <property type="evidence" value="ECO:0007669"/>
    <property type="project" value="InterPro"/>
</dbReference>
<dbReference type="AlphaFoldDB" id="A0A381KZ02"/>
<dbReference type="Gene3D" id="3.40.190.10">
    <property type="entry name" value="Periplasmic binding protein-like II"/>
    <property type="match status" value="2"/>
</dbReference>
<evidence type="ECO:0000256" key="3">
    <source>
        <dbReference type="ARBA" id="ARBA00023125"/>
    </source>
</evidence>
<dbReference type="SUPFAM" id="SSF46785">
    <property type="entry name" value="Winged helix' DNA-binding domain"/>
    <property type="match status" value="1"/>
</dbReference>
<protein>
    <submittedName>
        <fullName evidence="6">LysR family transcriptional regulator</fullName>
    </submittedName>
</protein>
<comment type="similarity">
    <text evidence="1">Belongs to the LysR transcriptional regulatory family.</text>
</comment>
<evidence type="ECO:0000256" key="4">
    <source>
        <dbReference type="ARBA" id="ARBA00023163"/>
    </source>
</evidence>
<dbReference type="SUPFAM" id="SSF53850">
    <property type="entry name" value="Periplasmic binding protein-like II"/>
    <property type="match status" value="1"/>
</dbReference>
<dbReference type="PANTHER" id="PTHR30126:SF91">
    <property type="entry name" value="LYSR FAMILY TRANSCRIPTIONAL REGULATOR"/>
    <property type="match status" value="1"/>
</dbReference>
<proteinExistence type="inferred from homology"/>
<organism evidence="6">
    <name type="scientific">Lactobacillus delbrueckii subsp. lactis</name>
    <dbReference type="NCBI Taxonomy" id="29397"/>
    <lineage>
        <taxon>Bacteria</taxon>
        <taxon>Bacillati</taxon>
        <taxon>Bacillota</taxon>
        <taxon>Bacilli</taxon>
        <taxon>Lactobacillales</taxon>
        <taxon>Lactobacillaceae</taxon>
        <taxon>Lactobacillus</taxon>
    </lineage>
</organism>
<evidence type="ECO:0000256" key="1">
    <source>
        <dbReference type="ARBA" id="ARBA00009437"/>
    </source>
</evidence>
<evidence type="ECO:0000313" key="6">
    <source>
        <dbReference type="EMBL" id="AZA15639.1"/>
    </source>
</evidence>
<evidence type="ECO:0000256" key="2">
    <source>
        <dbReference type="ARBA" id="ARBA00023015"/>
    </source>
</evidence>
<accession>A0A381KZ02</accession>
<evidence type="ECO:0000259" key="5">
    <source>
        <dbReference type="PROSITE" id="PS50931"/>
    </source>
</evidence>